<comment type="cofactor">
    <cofactor evidence="1">
        <name>Mg(2+)</name>
        <dbReference type="ChEBI" id="CHEBI:18420"/>
    </cofactor>
</comment>
<dbReference type="PANTHER" id="PTHR43281">
    <property type="entry name" value="FARNESYL DIPHOSPHATE SYNTHASE"/>
    <property type="match status" value="1"/>
</dbReference>
<dbReference type="Pfam" id="PF00348">
    <property type="entry name" value="polyprenyl_synt"/>
    <property type="match status" value="1"/>
</dbReference>
<dbReference type="SUPFAM" id="SSF48576">
    <property type="entry name" value="Terpenoid synthases"/>
    <property type="match status" value="1"/>
</dbReference>
<dbReference type="EMBL" id="FPHW01000055">
    <property type="protein sequence ID" value="SFV83694.1"/>
    <property type="molecule type" value="Genomic_DNA"/>
</dbReference>
<dbReference type="EC" id="2.5.1.10" evidence="7"/>
<dbReference type="GO" id="GO:0005737">
    <property type="term" value="C:cytoplasm"/>
    <property type="evidence" value="ECO:0007669"/>
    <property type="project" value="UniProtKB-ARBA"/>
</dbReference>
<gene>
    <name evidence="7" type="ORF">MNB_SUP05-7-701</name>
</gene>
<dbReference type="PANTHER" id="PTHR43281:SF1">
    <property type="entry name" value="FARNESYL DIPHOSPHATE SYNTHASE"/>
    <property type="match status" value="1"/>
</dbReference>
<proteinExistence type="inferred from homology"/>
<dbReference type="EC" id="2.5.1.1" evidence="7"/>
<dbReference type="GO" id="GO:0106350">
    <property type="term" value="F:all-trans-octaprenyl-diphosphate synthase activity"/>
    <property type="evidence" value="ECO:0007669"/>
    <property type="project" value="UniProtKB-EC"/>
</dbReference>
<dbReference type="GO" id="GO:0004337">
    <property type="term" value="F:(2E,6E)-farnesyl diphosphate synthase activity"/>
    <property type="evidence" value="ECO:0007669"/>
    <property type="project" value="UniProtKB-EC"/>
</dbReference>
<name>A0A1W1DQR2_9ZZZZ</name>
<evidence type="ECO:0000256" key="2">
    <source>
        <dbReference type="ARBA" id="ARBA00006706"/>
    </source>
</evidence>
<comment type="similarity">
    <text evidence="2">Belongs to the FPP/GGPP synthase family.</text>
</comment>
<dbReference type="GO" id="GO:0004161">
    <property type="term" value="F:dimethylallyltranstransferase activity"/>
    <property type="evidence" value="ECO:0007669"/>
    <property type="project" value="UniProtKB-EC"/>
</dbReference>
<dbReference type="EC" id="2.5.1.90" evidence="7"/>
<evidence type="ECO:0000256" key="5">
    <source>
        <dbReference type="ARBA" id="ARBA00022842"/>
    </source>
</evidence>
<organism evidence="7">
    <name type="scientific">hydrothermal vent metagenome</name>
    <dbReference type="NCBI Taxonomy" id="652676"/>
    <lineage>
        <taxon>unclassified sequences</taxon>
        <taxon>metagenomes</taxon>
        <taxon>ecological metagenomes</taxon>
    </lineage>
</organism>
<dbReference type="GO" id="GO:0046872">
    <property type="term" value="F:metal ion binding"/>
    <property type="evidence" value="ECO:0007669"/>
    <property type="project" value="UniProtKB-KW"/>
</dbReference>
<sequence>MSFKDYTQRVNQHLDGYLSSQGSLTEAMRYSVLSGGKRFRPILTYAVANTFGADLDLVDSSACAVELIHAYSLIHDDLPAMDDDDIRHNQPACHKKFGEAQAILAGDGLQALAFEVLTNDDGLSTQVRIALLQALTHAAFEMAEGQSIDLSVVSKIIDIETLQNMHRKKTGALLSCSVKLGALVSSQCRTEDRQILDGFSQDIGLAYQVQDDVLDVLTPEGVLGKKQHSDADKNKPTYPALLGLDKATKTYQQLYQQAFKKLEQLSVDANELYNLTEQLQSRKF</sequence>
<evidence type="ECO:0000256" key="3">
    <source>
        <dbReference type="ARBA" id="ARBA00022679"/>
    </source>
</evidence>
<dbReference type="InterPro" id="IPR000092">
    <property type="entry name" value="Polyprenyl_synt"/>
</dbReference>
<evidence type="ECO:0000313" key="7">
    <source>
        <dbReference type="EMBL" id="SFV83694.1"/>
    </source>
</evidence>
<dbReference type="PROSITE" id="PS00444">
    <property type="entry name" value="POLYPRENYL_SYNTHASE_2"/>
    <property type="match status" value="1"/>
</dbReference>
<accession>A0A1W1DQR2</accession>
<keyword evidence="6" id="KW-0414">Isoprene biosynthesis</keyword>
<reference evidence="7" key="1">
    <citation type="submission" date="2016-10" db="EMBL/GenBank/DDBJ databases">
        <authorList>
            <person name="de Groot N.N."/>
        </authorList>
    </citation>
    <scope>NUCLEOTIDE SEQUENCE</scope>
</reference>
<keyword evidence="4" id="KW-0479">Metal-binding</keyword>
<evidence type="ECO:0000256" key="4">
    <source>
        <dbReference type="ARBA" id="ARBA00022723"/>
    </source>
</evidence>
<dbReference type="SFLD" id="SFLDS00005">
    <property type="entry name" value="Isoprenoid_Synthase_Type_I"/>
    <property type="match status" value="1"/>
</dbReference>
<dbReference type="InterPro" id="IPR053378">
    <property type="entry name" value="Prenyl_diphosphate_synthase"/>
</dbReference>
<protein>
    <submittedName>
        <fullName evidence="7">Octaprenyl diphosphate synthase / Dimethylallyltransferase / (2E,6E)-farnesyl diphosphate synthase / Geranylgeranyl diphosphate synthase</fullName>
        <ecNumber evidence="7">2.5.1.1</ecNumber>
        <ecNumber evidence="7">2.5.1.10</ecNumber>
        <ecNumber evidence="7">2.5.1.29</ecNumber>
        <ecNumber evidence="7">2.5.1.90</ecNumber>
    </submittedName>
</protein>
<dbReference type="InterPro" id="IPR033749">
    <property type="entry name" value="Polyprenyl_synt_CS"/>
</dbReference>
<dbReference type="CDD" id="cd00685">
    <property type="entry name" value="Trans_IPPS_HT"/>
    <property type="match status" value="1"/>
</dbReference>
<dbReference type="FunFam" id="1.10.600.10:FF:000001">
    <property type="entry name" value="Geranylgeranyl diphosphate synthase"/>
    <property type="match status" value="1"/>
</dbReference>
<keyword evidence="5" id="KW-0460">Magnesium</keyword>
<dbReference type="SFLD" id="SFLDG01017">
    <property type="entry name" value="Polyprenyl_Transferase_Like"/>
    <property type="match status" value="1"/>
</dbReference>
<keyword evidence="3 7" id="KW-0808">Transferase</keyword>
<evidence type="ECO:0000256" key="6">
    <source>
        <dbReference type="ARBA" id="ARBA00023229"/>
    </source>
</evidence>
<dbReference type="Gene3D" id="1.10.600.10">
    <property type="entry name" value="Farnesyl Diphosphate Synthase"/>
    <property type="match status" value="1"/>
</dbReference>
<dbReference type="InterPro" id="IPR008949">
    <property type="entry name" value="Isoprenoid_synthase_dom_sf"/>
</dbReference>
<dbReference type="AlphaFoldDB" id="A0A1W1DQR2"/>
<dbReference type="GO" id="GO:0008299">
    <property type="term" value="P:isoprenoid biosynthetic process"/>
    <property type="evidence" value="ECO:0007669"/>
    <property type="project" value="UniProtKB-KW"/>
</dbReference>
<evidence type="ECO:0000256" key="1">
    <source>
        <dbReference type="ARBA" id="ARBA00001946"/>
    </source>
</evidence>
<dbReference type="EC" id="2.5.1.29" evidence="7"/>
<dbReference type="GO" id="GO:0004311">
    <property type="term" value="F:geranylgeranyl diphosphate synthase activity"/>
    <property type="evidence" value="ECO:0007669"/>
    <property type="project" value="UniProtKB-EC"/>
</dbReference>
<dbReference type="NCBIfam" id="NF045485">
    <property type="entry name" value="FPPsyn"/>
    <property type="match status" value="1"/>
</dbReference>